<dbReference type="EMBL" id="KV425883">
    <property type="protein sequence ID" value="KZW03682.1"/>
    <property type="molecule type" value="Genomic_DNA"/>
</dbReference>
<dbReference type="Proteomes" id="UP000077266">
    <property type="component" value="Unassembled WGS sequence"/>
</dbReference>
<dbReference type="Gene3D" id="1.25.40.10">
    <property type="entry name" value="Tetratricopeptide repeat domain"/>
    <property type="match status" value="1"/>
</dbReference>
<accession>A0A165QIQ4</accession>
<dbReference type="AlphaFoldDB" id="A0A165QIQ4"/>
<gene>
    <name evidence="1" type="ORF">EXIGLDRAFT_155417</name>
</gene>
<reference evidence="1 2" key="1">
    <citation type="journal article" date="2016" name="Mol. Biol. Evol.">
        <title>Comparative Genomics of Early-Diverging Mushroom-Forming Fungi Provides Insights into the Origins of Lignocellulose Decay Capabilities.</title>
        <authorList>
            <person name="Nagy L.G."/>
            <person name="Riley R."/>
            <person name="Tritt A."/>
            <person name="Adam C."/>
            <person name="Daum C."/>
            <person name="Floudas D."/>
            <person name="Sun H."/>
            <person name="Yadav J.S."/>
            <person name="Pangilinan J."/>
            <person name="Larsson K.H."/>
            <person name="Matsuura K."/>
            <person name="Barry K."/>
            <person name="Labutti K."/>
            <person name="Kuo R."/>
            <person name="Ohm R.A."/>
            <person name="Bhattacharya S.S."/>
            <person name="Shirouzu T."/>
            <person name="Yoshinaga Y."/>
            <person name="Martin F.M."/>
            <person name="Grigoriev I.V."/>
            <person name="Hibbett D.S."/>
        </authorList>
    </citation>
    <scope>NUCLEOTIDE SEQUENCE [LARGE SCALE GENOMIC DNA]</scope>
    <source>
        <strain evidence="1 2">HHB12029</strain>
    </source>
</reference>
<sequence>MVKAEVEALSDLTVALLAANDGEAAAEAVAQIQLLLPQNDISDSWDTPRTQWFQACAALELWRGDTASARAALLQARMIYKRNPTVNPLGYLITEAQILDVLGQVEEYEGSLFEASVCFTTAAIIYRQESQQVKTAALLSRLCQVLDDDTAASLLESVMLPLHRFDHRRHLASSLLHGAKIALRRSQRQLASHRARCALRLFEETRDSRGSERARDCVASAEAR</sequence>
<evidence type="ECO:0000313" key="2">
    <source>
        <dbReference type="Proteomes" id="UP000077266"/>
    </source>
</evidence>
<evidence type="ECO:0008006" key="3">
    <source>
        <dbReference type="Google" id="ProtNLM"/>
    </source>
</evidence>
<protein>
    <recommendedName>
        <fullName evidence="3">MalT-like TPR region domain-containing protein</fullName>
    </recommendedName>
</protein>
<dbReference type="InParanoid" id="A0A165QIQ4"/>
<proteinExistence type="predicted"/>
<organism evidence="1 2">
    <name type="scientific">Exidia glandulosa HHB12029</name>
    <dbReference type="NCBI Taxonomy" id="1314781"/>
    <lineage>
        <taxon>Eukaryota</taxon>
        <taxon>Fungi</taxon>
        <taxon>Dikarya</taxon>
        <taxon>Basidiomycota</taxon>
        <taxon>Agaricomycotina</taxon>
        <taxon>Agaricomycetes</taxon>
        <taxon>Auriculariales</taxon>
        <taxon>Exidiaceae</taxon>
        <taxon>Exidia</taxon>
    </lineage>
</organism>
<keyword evidence="2" id="KW-1185">Reference proteome</keyword>
<evidence type="ECO:0000313" key="1">
    <source>
        <dbReference type="EMBL" id="KZW03682.1"/>
    </source>
</evidence>
<name>A0A165QIQ4_EXIGL</name>
<dbReference type="InterPro" id="IPR011990">
    <property type="entry name" value="TPR-like_helical_dom_sf"/>
</dbReference>